<dbReference type="InterPro" id="IPR015854">
    <property type="entry name" value="ABC_transpr_LolD-like"/>
</dbReference>
<feature type="domain" description="ABC transporter" evidence="4">
    <location>
        <begin position="2"/>
        <end position="223"/>
    </location>
</feature>
<dbReference type="GO" id="GO:0098796">
    <property type="term" value="C:membrane protein complex"/>
    <property type="evidence" value="ECO:0007669"/>
    <property type="project" value="UniProtKB-ARBA"/>
</dbReference>
<comment type="caution">
    <text evidence="5">The sequence shown here is derived from an EMBL/GenBank/DDBJ whole genome shotgun (WGS) entry which is preliminary data.</text>
</comment>
<dbReference type="Pfam" id="PF00005">
    <property type="entry name" value="ABC_tran"/>
    <property type="match status" value="1"/>
</dbReference>
<keyword evidence="3" id="KW-0067">ATP-binding</keyword>
<evidence type="ECO:0000256" key="2">
    <source>
        <dbReference type="ARBA" id="ARBA00022741"/>
    </source>
</evidence>
<evidence type="ECO:0000313" key="6">
    <source>
        <dbReference type="Proteomes" id="UP000050514"/>
    </source>
</evidence>
<dbReference type="InterPro" id="IPR027417">
    <property type="entry name" value="P-loop_NTPase"/>
</dbReference>
<dbReference type="InterPro" id="IPR017911">
    <property type="entry name" value="MacB-like_ATP-bd"/>
</dbReference>
<gene>
    <name evidence="5" type="ORF">AC812_06030</name>
</gene>
<reference evidence="5 6" key="1">
    <citation type="submission" date="2015-07" db="EMBL/GenBank/DDBJ databases">
        <title>Draft genome of Bellilinea caldifistulae DSM 17877.</title>
        <authorList>
            <person name="Hemp J."/>
            <person name="Ward L.M."/>
            <person name="Pace L.A."/>
            <person name="Fischer W.W."/>
        </authorList>
    </citation>
    <scope>NUCLEOTIDE SEQUENCE [LARGE SCALE GENOMIC DNA]</scope>
    <source>
        <strain evidence="5 6">GOMI-1</strain>
    </source>
</reference>
<dbReference type="PROSITE" id="PS00211">
    <property type="entry name" value="ABC_TRANSPORTER_1"/>
    <property type="match status" value="1"/>
</dbReference>
<evidence type="ECO:0000259" key="4">
    <source>
        <dbReference type="PROSITE" id="PS50893"/>
    </source>
</evidence>
<proteinExistence type="predicted"/>
<dbReference type="AlphaFoldDB" id="A0A0P6XM26"/>
<dbReference type="GO" id="GO:0005886">
    <property type="term" value="C:plasma membrane"/>
    <property type="evidence" value="ECO:0007669"/>
    <property type="project" value="TreeGrafter"/>
</dbReference>
<dbReference type="GO" id="GO:0016887">
    <property type="term" value="F:ATP hydrolysis activity"/>
    <property type="evidence" value="ECO:0007669"/>
    <property type="project" value="InterPro"/>
</dbReference>
<dbReference type="Gene3D" id="3.40.50.300">
    <property type="entry name" value="P-loop containing nucleotide triphosphate hydrolases"/>
    <property type="match status" value="1"/>
</dbReference>
<dbReference type="SUPFAM" id="SSF52540">
    <property type="entry name" value="P-loop containing nucleoside triphosphate hydrolases"/>
    <property type="match status" value="1"/>
</dbReference>
<sequence length="223" mass="25073">MVIIRDLHRHYRLGNVVVRALNGINLTIYTGEFFAICGSSGSGKSTLLYLMGGMDRPTRGELIVAGQNLARQDENQLAEFRCRRIGFIYQNFHLIPSLTAWQNVEIPMIFNHLPRSARRQIAMQRLQEVGLLERSHHRPNQLSGGQQQRVAIARALVNQPALLLADEPTGNLDNSTGKEVVALLKNLVSINQVTVVMVTHDMNLVEQADRFVRLQDGRIVESN</sequence>
<dbReference type="InterPro" id="IPR017871">
    <property type="entry name" value="ABC_transporter-like_CS"/>
</dbReference>
<dbReference type="GO" id="GO:0005524">
    <property type="term" value="F:ATP binding"/>
    <property type="evidence" value="ECO:0007669"/>
    <property type="project" value="UniProtKB-KW"/>
</dbReference>
<dbReference type="GO" id="GO:0022857">
    <property type="term" value="F:transmembrane transporter activity"/>
    <property type="evidence" value="ECO:0007669"/>
    <property type="project" value="TreeGrafter"/>
</dbReference>
<dbReference type="EMBL" id="LGHJ01000012">
    <property type="protein sequence ID" value="KPL76243.1"/>
    <property type="molecule type" value="Genomic_DNA"/>
</dbReference>
<dbReference type="CDD" id="cd03255">
    <property type="entry name" value="ABC_MJ0796_LolCDE_FtsE"/>
    <property type="match status" value="1"/>
</dbReference>
<protein>
    <recommendedName>
        <fullName evidence="4">ABC transporter domain-containing protein</fullName>
    </recommendedName>
</protein>
<name>A0A0P6XM26_9CHLR</name>
<evidence type="ECO:0000313" key="5">
    <source>
        <dbReference type="EMBL" id="KPL76243.1"/>
    </source>
</evidence>
<dbReference type="OrthoDB" id="9804270at2"/>
<dbReference type="RefSeq" id="WP_061919129.1">
    <property type="nucleotide sequence ID" value="NZ_DF967971.1"/>
</dbReference>
<evidence type="ECO:0000256" key="1">
    <source>
        <dbReference type="ARBA" id="ARBA00022448"/>
    </source>
</evidence>
<keyword evidence="1" id="KW-0813">Transport</keyword>
<dbReference type="InterPro" id="IPR003439">
    <property type="entry name" value="ABC_transporter-like_ATP-bd"/>
</dbReference>
<dbReference type="PANTHER" id="PTHR24220:SF86">
    <property type="entry name" value="ABC TRANSPORTER ABCH.1"/>
    <property type="match status" value="1"/>
</dbReference>
<dbReference type="SMART" id="SM00382">
    <property type="entry name" value="AAA"/>
    <property type="match status" value="1"/>
</dbReference>
<dbReference type="PROSITE" id="PS50893">
    <property type="entry name" value="ABC_TRANSPORTER_2"/>
    <property type="match status" value="1"/>
</dbReference>
<dbReference type="FunFam" id="3.40.50.300:FF:000032">
    <property type="entry name" value="Export ABC transporter ATP-binding protein"/>
    <property type="match status" value="1"/>
</dbReference>
<accession>A0A0P6XM26</accession>
<keyword evidence="6" id="KW-1185">Reference proteome</keyword>
<dbReference type="PANTHER" id="PTHR24220">
    <property type="entry name" value="IMPORT ATP-BINDING PROTEIN"/>
    <property type="match status" value="1"/>
</dbReference>
<dbReference type="STRING" id="360411.AC812_06030"/>
<organism evidence="5 6">
    <name type="scientific">Bellilinea caldifistulae</name>
    <dbReference type="NCBI Taxonomy" id="360411"/>
    <lineage>
        <taxon>Bacteria</taxon>
        <taxon>Bacillati</taxon>
        <taxon>Chloroflexota</taxon>
        <taxon>Anaerolineae</taxon>
        <taxon>Anaerolineales</taxon>
        <taxon>Anaerolineaceae</taxon>
        <taxon>Bellilinea</taxon>
    </lineage>
</organism>
<dbReference type="Proteomes" id="UP000050514">
    <property type="component" value="Unassembled WGS sequence"/>
</dbReference>
<keyword evidence="2" id="KW-0547">Nucleotide-binding</keyword>
<evidence type="ECO:0000256" key="3">
    <source>
        <dbReference type="ARBA" id="ARBA00022840"/>
    </source>
</evidence>
<dbReference type="InterPro" id="IPR003593">
    <property type="entry name" value="AAA+_ATPase"/>
</dbReference>